<protein>
    <submittedName>
        <fullName evidence="2">Alpha/beta hydrolase</fullName>
    </submittedName>
</protein>
<dbReference type="GO" id="GO:0016787">
    <property type="term" value="F:hydrolase activity"/>
    <property type="evidence" value="ECO:0007669"/>
    <property type="project" value="UniProtKB-KW"/>
</dbReference>
<dbReference type="InterPro" id="IPR029058">
    <property type="entry name" value="AB_hydrolase_fold"/>
</dbReference>
<dbReference type="EMBL" id="CP069127">
    <property type="protein sequence ID" value="QRG69378.1"/>
    <property type="molecule type" value="Genomic_DNA"/>
</dbReference>
<dbReference type="Proteomes" id="UP000596248">
    <property type="component" value="Chromosome"/>
</dbReference>
<keyword evidence="3" id="KW-1185">Reference proteome</keyword>
<evidence type="ECO:0000313" key="3">
    <source>
        <dbReference type="Proteomes" id="UP000596248"/>
    </source>
</evidence>
<feature type="domain" description="KANL3/Tex30 alpha/beta hydrolase-like" evidence="1">
    <location>
        <begin position="44"/>
        <end position="198"/>
    </location>
</feature>
<dbReference type="InterPro" id="IPR046879">
    <property type="entry name" value="KANL3/Tex30_Abhydrolase"/>
</dbReference>
<gene>
    <name evidence="2" type="ORF">JNE38_09735</name>
</gene>
<organism evidence="2 3">
    <name type="scientific">Brevibacillus choshinensis</name>
    <dbReference type="NCBI Taxonomy" id="54911"/>
    <lineage>
        <taxon>Bacteria</taxon>
        <taxon>Bacillati</taxon>
        <taxon>Bacillota</taxon>
        <taxon>Bacilli</taxon>
        <taxon>Bacillales</taxon>
        <taxon>Paenibacillaceae</taxon>
        <taxon>Brevibacillus</taxon>
    </lineage>
</organism>
<dbReference type="RefSeq" id="WP_203356371.1">
    <property type="nucleotide sequence ID" value="NZ_CP069127.1"/>
</dbReference>
<dbReference type="Pfam" id="PF20408">
    <property type="entry name" value="Abhydrolase_11"/>
    <property type="match status" value="1"/>
</dbReference>
<evidence type="ECO:0000259" key="1">
    <source>
        <dbReference type="Pfam" id="PF20408"/>
    </source>
</evidence>
<dbReference type="Gene3D" id="3.40.50.1820">
    <property type="entry name" value="alpha/beta hydrolase"/>
    <property type="match status" value="1"/>
</dbReference>
<sequence>MVRTATFHAVGRNNQEVSYTYIQPGQTRSRAICFFCPGSSYLFDKPYLHYSTMLMLSHQADIVHIHYAYGKDNIAFGDLSMEERSQWMQPDVHAVVTKVLAEQPYEQIFFLGKSIGTMPIIDGLLQNPEFSAATAILLTPILTSEQVAANLLKSNHPVYLVIGSTDHFYQEPLLEKLRETKPNVHLHIVPGANHSLEVGWDLKASLTVFEEVMTALDDFVTKQLRMGITRSG</sequence>
<reference evidence="2 3" key="1">
    <citation type="submission" date="2021-01" db="EMBL/GenBank/DDBJ databases">
        <title>Identification of strong promoters based on the transcriptome of Brevibacillus choshinensis.</title>
        <authorList>
            <person name="Yao D."/>
            <person name="Zhang K."/>
            <person name="Wu J."/>
        </authorList>
    </citation>
    <scope>NUCLEOTIDE SEQUENCE [LARGE SCALE GENOMIC DNA]</scope>
    <source>
        <strain evidence="2 3">HPD31-SP3</strain>
    </source>
</reference>
<keyword evidence="2" id="KW-0378">Hydrolase</keyword>
<dbReference type="InterPro" id="IPR017018">
    <property type="entry name" value="UCP033634"/>
</dbReference>
<dbReference type="PIRSF" id="PIRSF033634">
    <property type="entry name" value="UCP033634"/>
    <property type="match status" value="1"/>
</dbReference>
<name>A0ABX7FT17_BRECH</name>
<accession>A0ABX7FT17</accession>
<dbReference type="SUPFAM" id="SSF53474">
    <property type="entry name" value="alpha/beta-Hydrolases"/>
    <property type="match status" value="1"/>
</dbReference>
<evidence type="ECO:0000313" key="2">
    <source>
        <dbReference type="EMBL" id="QRG69378.1"/>
    </source>
</evidence>
<proteinExistence type="predicted"/>